<dbReference type="InterPro" id="IPR018201">
    <property type="entry name" value="Ketoacyl_synth_AS"/>
</dbReference>
<feature type="domain" description="Ketosynthase family 3 (KS3)" evidence="4">
    <location>
        <begin position="1"/>
        <end position="380"/>
    </location>
</feature>
<protein>
    <submittedName>
        <fullName evidence="5">3-oxoacyl-ACP synthase</fullName>
    </submittedName>
</protein>
<dbReference type="Gene3D" id="3.40.47.10">
    <property type="match status" value="1"/>
</dbReference>
<gene>
    <name evidence="5" type="primary">fabF_2</name>
    <name evidence="5" type="ORF">METEAL_06170</name>
</gene>
<dbReference type="PANTHER" id="PTHR11712">
    <property type="entry name" value="POLYKETIDE SYNTHASE-RELATED"/>
    <property type="match status" value="1"/>
</dbReference>
<dbReference type="SUPFAM" id="SSF53901">
    <property type="entry name" value="Thiolase-like"/>
    <property type="match status" value="1"/>
</dbReference>
<evidence type="ECO:0000256" key="1">
    <source>
        <dbReference type="ARBA" id="ARBA00008467"/>
    </source>
</evidence>
<dbReference type="Pfam" id="PF02801">
    <property type="entry name" value="Ketoacyl-synt_C"/>
    <property type="match status" value="1"/>
</dbReference>
<dbReference type="RefSeq" id="WP_316414333.1">
    <property type="nucleotide sequence ID" value="NZ_AP027080.1"/>
</dbReference>
<keyword evidence="2 3" id="KW-0808">Transferase</keyword>
<dbReference type="PANTHER" id="PTHR11712:SF347">
    <property type="entry name" value="BETA KETOACYL-ACYL CARRIER PROTEIN SYNTHASE"/>
    <property type="match status" value="1"/>
</dbReference>
<keyword evidence="6" id="KW-1185">Reference proteome</keyword>
<evidence type="ECO:0000256" key="3">
    <source>
        <dbReference type="RuleBase" id="RU003694"/>
    </source>
</evidence>
<dbReference type="InterPro" id="IPR014030">
    <property type="entry name" value="Ketoacyl_synth_N"/>
</dbReference>
<dbReference type="InterPro" id="IPR020841">
    <property type="entry name" value="PKS_Beta-ketoAc_synthase_dom"/>
</dbReference>
<dbReference type="KEGG" id="msil:METEAL_06170"/>
<comment type="similarity">
    <text evidence="1 3">Belongs to the thiolase-like superfamily. Beta-ketoacyl-ACP synthases family.</text>
</comment>
<evidence type="ECO:0000313" key="6">
    <source>
        <dbReference type="Proteomes" id="UP001238179"/>
    </source>
</evidence>
<dbReference type="InterPro" id="IPR000794">
    <property type="entry name" value="Beta-ketoacyl_synthase"/>
</dbReference>
<dbReference type="InterPro" id="IPR014031">
    <property type="entry name" value="Ketoacyl_synth_C"/>
</dbReference>
<dbReference type="Proteomes" id="UP001238179">
    <property type="component" value="Chromosome"/>
</dbReference>
<accession>A0AA48GW58</accession>
<dbReference type="PROSITE" id="PS52004">
    <property type="entry name" value="KS3_2"/>
    <property type="match status" value="1"/>
</dbReference>
<evidence type="ECO:0000259" key="4">
    <source>
        <dbReference type="PROSITE" id="PS52004"/>
    </source>
</evidence>
<dbReference type="GO" id="GO:0006633">
    <property type="term" value="P:fatty acid biosynthetic process"/>
    <property type="evidence" value="ECO:0007669"/>
    <property type="project" value="InterPro"/>
</dbReference>
<proteinExistence type="inferred from homology"/>
<dbReference type="AlphaFoldDB" id="A0AA48GW58"/>
<organism evidence="5 6">
    <name type="scientific">Mesoterricola silvestris</name>
    <dbReference type="NCBI Taxonomy" id="2927979"/>
    <lineage>
        <taxon>Bacteria</taxon>
        <taxon>Pseudomonadati</taxon>
        <taxon>Acidobacteriota</taxon>
        <taxon>Holophagae</taxon>
        <taxon>Holophagales</taxon>
        <taxon>Holophagaceae</taxon>
        <taxon>Mesoterricola</taxon>
    </lineage>
</organism>
<dbReference type="PROSITE" id="PS00606">
    <property type="entry name" value="KS3_1"/>
    <property type="match status" value="1"/>
</dbReference>
<dbReference type="GO" id="GO:0004315">
    <property type="term" value="F:3-oxoacyl-[acyl-carrier-protein] synthase activity"/>
    <property type="evidence" value="ECO:0007669"/>
    <property type="project" value="InterPro"/>
</dbReference>
<dbReference type="EMBL" id="AP027080">
    <property type="protein sequence ID" value="BDU71443.1"/>
    <property type="molecule type" value="Genomic_DNA"/>
</dbReference>
<dbReference type="Pfam" id="PF00109">
    <property type="entry name" value="ketoacyl-synt"/>
    <property type="match status" value="1"/>
</dbReference>
<evidence type="ECO:0000313" key="5">
    <source>
        <dbReference type="EMBL" id="BDU71443.1"/>
    </source>
</evidence>
<reference evidence="6" key="1">
    <citation type="journal article" date="2023" name="Int. J. Syst. Evol. Microbiol.">
        <title>Mesoterricola silvestris gen. nov., sp. nov., Mesoterricola sediminis sp. nov., Geothrix oryzae sp. nov., Geothrix edaphica sp. nov., Geothrix rubra sp. nov., and Geothrix limicola sp. nov., six novel members of Acidobacteriota isolated from soils.</title>
        <authorList>
            <person name="Itoh H."/>
            <person name="Sugisawa Y."/>
            <person name="Mise K."/>
            <person name="Xu Z."/>
            <person name="Kuniyasu M."/>
            <person name="Ushijima N."/>
            <person name="Kawano K."/>
            <person name="Kobayashi E."/>
            <person name="Shiratori Y."/>
            <person name="Masuda Y."/>
            <person name="Senoo K."/>
        </authorList>
    </citation>
    <scope>NUCLEOTIDE SEQUENCE [LARGE SCALE GENOMIC DNA]</scope>
    <source>
        <strain evidence="6">W79</strain>
    </source>
</reference>
<dbReference type="CDD" id="cd00834">
    <property type="entry name" value="KAS_I_II"/>
    <property type="match status" value="1"/>
</dbReference>
<evidence type="ECO:0000256" key="2">
    <source>
        <dbReference type="ARBA" id="ARBA00022679"/>
    </source>
</evidence>
<dbReference type="InterPro" id="IPR016039">
    <property type="entry name" value="Thiolase-like"/>
</dbReference>
<name>A0AA48GW58_9BACT</name>
<sequence length="382" mass="38904">MIPVTGLGCVCGAGGTLAACMEALFGDGPGPAPATRFTSDLPAAYPVFEVPGFTCDPRFLRTSGLLLHATREALRDAGLAPEDLPRARTGVIIGTTVGCALNDEAFCRAYRAGGHPGLEPMERILRSNPAEALARELGLAGPCQTVVNACSSGTDAIGLGASWIRAGLCDIVLAGGADELSRITFNGFVSLKITSEEACRPFDRDRRGLNLGEGAALLVLEAPGTRRRARSFVLGYGSSCDAYHPTAPSPDGAGLRRAIAEAMGGLAQAEVAFVNAHGTATPDNDRVEALVLRDLLPGVPFLSTKGRTGHTLGAAGAIEAAFTAACLELGRIPPSAGFCTPDPALGGAEPVREATAFPGGVALSSSLAFGGNNAVLALGGPR</sequence>
<dbReference type="SMART" id="SM00825">
    <property type="entry name" value="PKS_KS"/>
    <property type="match status" value="1"/>
</dbReference>